<reference evidence="3" key="1">
    <citation type="submission" date="2017-06" db="EMBL/GenBank/DDBJ databases">
        <title>Genome analysis of Fimbriiglobus ruber SP5, the first member of the order Planctomycetales with confirmed chitinolytic capability.</title>
        <authorList>
            <person name="Ravin N.V."/>
            <person name="Rakitin A.L."/>
            <person name="Ivanova A.A."/>
            <person name="Beletsky A.V."/>
            <person name="Kulichevskaya I.S."/>
            <person name="Mardanov A.V."/>
            <person name="Dedysh S.N."/>
        </authorList>
    </citation>
    <scope>NUCLEOTIDE SEQUENCE [LARGE SCALE GENOMIC DNA]</scope>
    <source>
        <strain evidence="3">SP5</strain>
    </source>
</reference>
<organism evidence="2 3">
    <name type="scientific">Fimbriiglobus ruber</name>
    <dbReference type="NCBI Taxonomy" id="1908690"/>
    <lineage>
        <taxon>Bacteria</taxon>
        <taxon>Pseudomonadati</taxon>
        <taxon>Planctomycetota</taxon>
        <taxon>Planctomycetia</taxon>
        <taxon>Gemmatales</taxon>
        <taxon>Gemmataceae</taxon>
        <taxon>Fimbriiglobus</taxon>
    </lineage>
</organism>
<evidence type="ECO:0000313" key="3">
    <source>
        <dbReference type="Proteomes" id="UP000214646"/>
    </source>
</evidence>
<dbReference type="OrthoDB" id="288856at2"/>
<accession>A0A225E877</accession>
<dbReference type="Proteomes" id="UP000214646">
    <property type="component" value="Unassembled WGS sequence"/>
</dbReference>
<keyword evidence="1" id="KW-0732">Signal</keyword>
<proteinExistence type="predicted"/>
<keyword evidence="3" id="KW-1185">Reference proteome</keyword>
<dbReference type="AlphaFoldDB" id="A0A225E877"/>
<evidence type="ECO:0008006" key="4">
    <source>
        <dbReference type="Google" id="ProtNLM"/>
    </source>
</evidence>
<feature type="chain" id="PRO_5012330136" description="Carboxypeptidase regulatory-like domain-containing protein" evidence="1">
    <location>
        <begin position="24"/>
        <end position="141"/>
    </location>
</feature>
<protein>
    <recommendedName>
        <fullName evidence="4">Carboxypeptidase regulatory-like domain-containing protein</fullName>
    </recommendedName>
</protein>
<evidence type="ECO:0000256" key="1">
    <source>
        <dbReference type="SAM" id="SignalP"/>
    </source>
</evidence>
<sequence length="141" mass="14525">MSRRLGFLAVALCALACSSCGSSSGLYPVTGKVLFNGEPAVGATVTFVRKSSADPLKESTPQGVVAENGMFTLSGPGGDGAPAGEFVVLVEWKEGAGAKRGRAPALSAPDRLKKKYLDPNKPLLTATVEAKSNTLAPFELK</sequence>
<gene>
    <name evidence="2" type="ORF">FRUB_02040</name>
</gene>
<comment type="caution">
    <text evidence="2">The sequence shown here is derived from an EMBL/GenBank/DDBJ whole genome shotgun (WGS) entry which is preliminary data.</text>
</comment>
<dbReference type="RefSeq" id="WP_088253395.1">
    <property type="nucleotide sequence ID" value="NZ_NIDE01000002.1"/>
</dbReference>
<feature type="signal peptide" evidence="1">
    <location>
        <begin position="1"/>
        <end position="23"/>
    </location>
</feature>
<name>A0A225E877_9BACT</name>
<dbReference type="EMBL" id="NIDE01000002">
    <property type="protein sequence ID" value="OWK45709.1"/>
    <property type="molecule type" value="Genomic_DNA"/>
</dbReference>
<evidence type="ECO:0000313" key="2">
    <source>
        <dbReference type="EMBL" id="OWK45709.1"/>
    </source>
</evidence>